<name>A0ABD2QBF1_9PLAT</name>
<comment type="caution">
    <text evidence="1">The sequence shown here is derived from an EMBL/GenBank/DDBJ whole genome shotgun (WGS) entry which is preliminary data.</text>
</comment>
<dbReference type="Pfam" id="PF00612">
    <property type="entry name" value="IQ"/>
    <property type="match status" value="1"/>
</dbReference>
<dbReference type="AlphaFoldDB" id="A0ABD2QBF1"/>
<organism evidence="1 2">
    <name type="scientific">Cichlidogyrus casuarinus</name>
    <dbReference type="NCBI Taxonomy" id="1844966"/>
    <lineage>
        <taxon>Eukaryota</taxon>
        <taxon>Metazoa</taxon>
        <taxon>Spiralia</taxon>
        <taxon>Lophotrochozoa</taxon>
        <taxon>Platyhelminthes</taxon>
        <taxon>Monogenea</taxon>
        <taxon>Monopisthocotylea</taxon>
        <taxon>Dactylogyridea</taxon>
        <taxon>Ancyrocephalidae</taxon>
        <taxon>Cichlidogyrus</taxon>
    </lineage>
</organism>
<evidence type="ECO:0000313" key="1">
    <source>
        <dbReference type="EMBL" id="KAL3316884.1"/>
    </source>
</evidence>
<dbReference type="Proteomes" id="UP001626550">
    <property type="component" value="Unassembled WGS sequence"/>
</dbReference>
<gene>
    <name evidence="1" type="ORF">Ciccas_004470</name>
</gene>
<dbReference type="Gene3D" id="1.20.5.190">
    <property type="match status" value="1"/>
</dbReference>
<evidence type="ECO:0000313" key="2">
    <source>
        <dbReference type="Proteomes" id="UP001626550"/>
    </source>
</evidence>
<sequence length="302" mass="34481">MLHSLRLDPVTLVQEEEEIVKAVVCIQRAWRRHLIRKCVHEEQTKRNMAALVLQAHFQRFTQKSIEVTSWLCADPENGFHRRIFTEVMTLLKGCNHSEAHLEVAFSALGLIMNLARIPTVTKDDSLWWNTNLPTNLCSRPYITKSSSLGDLAISIIDGARDSREQPHKGVGGLGTIHGKKLSLISYLVELFKSLHKRKPGTVVSTFIHALKRLQGHRLFVRICCLLSRFVEANRTAIDKWEPIHATVLKILSDMGKRERRPTESDKLVRMFDGAKVYQIAAAKYLTSVKFQSRKEALRRILA</sequence>
<proteinExistence type="predicted"/>
<dbReference type="PROSITE" id="PS50096">
    <property type="entry name" value="IQ"/>
    <property type="match status" value="1"/>
</dbReference>
<dbReference type="EMBL" id="JBJKFK010000469">
    <property type="protein sequence ID" value="KAL3316884.1"/>
    <property type="molecule type" value="Genomic_DNA"/>
</dbReference>
<accession>A0ABD2QBF1</accession>
<dbReference type="InterPro" id="IPR000048">
    <property type="entry name" value="IQ_motif_EF-hand-BS"/>
</dbReference>
<reference evidence="1 2" key="1">
    <citation type="submission" date="2024-11" db="EMBL/GenBank/DDBJ databases">
        <title>Adaptive evolution of stress response genes in parasites aligns with host niche diversity.</title>
        <authorList>
            <person name="Hahn C."/>
            <person name="Resl P."/>
        </authorList>
    </citation>
    <scope>NUCLEOTIDE SEQUENCE [LARGE SCALE GENOMIC DNA]</scope>
    <source>
        <strain evidence="1">EGGRZ-B1_66</strain>
        <tissue evidence="1">Body</tissue>
    </source>
</reference>
<keyword evidence="2" id="KW-1185">Reference proteome</keyword>
<protein>
    <submittedName>
        <fullName evidence="1">Uncharacterized protein</fullName>
    </submittedName>
</protein>